<dbReference type="InterPro" id="IPR010998">
    <property type="entry name" value="Integrase_recombinase_N"/>
</dbReference>
<evidence type="ECO:0000256" key="2">
    <source>
        <dbReference type="ARBA" id="ARBA00023125"/>
    </source>
</evidence>
<gene>
    <name evidence="5" type="ORF">KEM10_23060</name>
</gene>
<dbReference type="PANTHER" id="PTHR30349:SF64">
    <property type="entry name" value="PROPHAGE INTEGRASE INTD-RELATED"/>
    <property type="match status" value="1"/>
</dbReference>
<accession>A0ABS5K3V0</accession>
<feature type="domain" description="Tyr recombinase" evidence="4">
    <location>
        <begin position="222"/>
        <end position="399"/>
    </location>
</feature>
<comment type="caution">
    <text evidence="5">The sequence shown here is derived from an EMBL/GenBank/DDBJ whole genome shotgun (WGS) entry which is preliminary data.</text>
</comment>
<dbReference type="RefSeq" id="WP_212220479.1">
    <property type="nucleotide sequence ID" value="NZ_JAGUCO010000046.1"/>
</dbReference>
<protein>
    <submittedName>
        <fullName evidence="5">Site-specific integrase</fullName>
    </submittedName>
</protein>
<dbReference type="InterPro" id="IPR011010">
    <property type="entry name" value="DNA_brk_join_enz"/>
</dbReference>
<keyword evidence="3" id="KW-0233">DNA recombination</keyword>
<dbReference type="PROSITE" id="PS51898">
    <property type="entry name" value="TYR_RECOMBINASE"/>
    <property type="match status" value="1"/>
</dbReference>
<organism evidence="5 6">
    <name type="scientific">Carboxylicivirga linearis</name>
    <dbReference type="NCBI Taxonomy" id="1628157"/>
    <lineage>
        <taxon>Bacteria</taxon>
        <taxon>Pseudomonadati</taxon>
        <taxon>Bacteroidota</taxon>
        <taxon>Bacteroidia</taxon>
        <taxon>Marinilabiliales</taxon>
        <taxon>Marinilabiliaceae</taxon>
        <taxon>Carboxylicivirga</taxon>
    </lineage>
</organism>
<evidence type="ECO:0000256" key="3">
    <source>
        <dbReference type="ARBA" id="ARBA00023172"/>
    </source>
</evidence>
<dbReference type="Pfam" id="PF00589">
    <property type="entry name" value="Phage_integrase"/>
    <property type="match status" value="1"/>
</dbReference>
<evidence type="ECO:0000313" key="6">
    <source>
        <dbReference type="Proteomes" id="UP000708576"/>
    </source>
</evidence>
<dbReference type="InterPro" id="IPR050090">
    <property type="entry name" value="Tyrosine_recombinase_XerCD"/>
</dbReference>
<dbReference type="Pfam" id="PF13102">
    <property type="entry name" value="Phage_int_SAM_5"/>
    <property type="match status" value="1"/>
</dbReference>
<keyword evidence="2" id="KW-0238">DNA-binding</keyword>
<keyword evidence="6" id="KW-1185">Reference proteome</keyword>
<dbReference type="InterPro" id="IPR013762">
    <property type="entry name" value="Integrase-like_cat_sf"/>
</dbReference>
<evidence type="ECO:0000256" key="1">
    <source>
        <dbReference type="ARBA" id="ARBA00008857"/>
    </source>
</evidence>
<dbReference type="Gene3D" id="1.10.150.130">
    <property type="match status" value="1"/>
</dbReference>
<reference evidence="5 6" key="1">
    <citation type="journal article" date="2015" name="Int. J. Syst. Evol. Microbiol.">
        <title>Carboxylicivirga linearis sp. nov., isolated from a sea cucumber culture pond.</title>
        <authorList>
            <person name="Wang F.Q."/>
            <person name="Zhou Y.X."/>
            <person name="Lin X.Z."/>
            <person name="Chen G.J."/>
            <person name="Du Z.J."/>
        </authorList>
    </citation>
    <scope>NUCLEOTIDE SEQUENCE [LARGE SCALE GENOMIC DNA]</scope>
    <source>
        <strain evidence="5 6">FB218</strain>
    </source>
</reference>
<dbReference type="Pfam" id="PF17293">
    <property type="entry name" value="Arm-DNA-bind_5"/>
    <property type="match status" value="1"/>
</dbReference>
<dbReference type="InterPro" id="IPR025269">
    <property type="entry name" value="SAM-like_dom"/>
</dbReference>
<dbReference type="SUPFAM" id="SSF56349">
    <property type="entry name" value="DNA breaking-rejoining enzymes"/>
    <property type="match status" value="1"/>
</dbReference>
<evidence type="ECO:0000313" key="5">
    <source>
        <dbReference type="EMBL" id="MBS2101184.1"/>
    </source>
</evidence>
<sequence>MSKLENDTWILFYIKRSKLLKNGDAPIFVRITVNKVRAEFGLKKSVVPDLWNESKQRVKGKSTSAEDINAAIEKTIKKIEATTTYLSMQDVELTSELIKENIVGKKEDRRTILKIFKTHNENARKLIGIDFAEDTVERYETSFMHTKNFIKWQYKREDMPLDQINPHFISNYELYFKTVRNCSHNTTVKYLKNFKKIVRIALSNDWIKKDPFVNIKLILEPVDPVFLTNEELLTIINKKITIKRIEQVRDVFVFCCFTGLAFSDVKTLRSKHFSLENDVDTWINKKRTKTGQLSTVLVLDAAKRLLEKYKNHPDVTEKGMLLPVISNQKTNQYLKEIADICGIDKNISSHSARHTFATTVLLENDVPIEVVSKALGHSNIKITQHYARTTQKLIKRNMEKIKSLY</sequence>
<proteinExistence type="inferred from homology"/>
<dbReference type="InterPro" id="IPR035386">
    <property type="entry name" value="Arm-DNA-bind_5"/>
</dbReference>
<dbReference type="InterPro" id="IPR002104">
    <property type="entry name" value="Integrase_catalytic"/>
</dbReference>
<evidence type="ECO:0000259" key="4">
    <source>
        <dbReference type="PROSITE" id="PS51898"/>
    </source>
</evidence>
<dbReference type="CDD" id="cd01185">
    <property type="entry name" value="INTN1_C_like"/>
    <property type="match status" value="1"/>
</dbReference>
<comment type="similarity">
    <text evidence="1">Belongs to the 'phage' integrase family.</text>
</comment>
<name>A0ABS5K3V0_9BACT</name>
<dbReference type="EMBL" id="JAGUCO010000046">
    <property type="protein sequence ID" value="MBS2101184.1"/>
    <property type="molecule type" value="Genomic_DNA"/>
</dbReference>
<dbReference type="Gene3D" id="1.10.443.10">
    <property type="entry name" value="Intergrase catalytic core"/>
    <property type="match status" value="1"/>
</dbReference>
<dbReference type="Proteomes" id="UP000708576">
    <property type="component" value="Unassembled WGS sequence"/>
</dbReference>
<dbReference type="PANTHER" id="PTHR30349">
    <property type="entry name" value="PHAGE INTEGRASE-RELATED"/>
    <property type="match status" value="1"/>
</dbReference>